<dbReference type="InterPro" id="IPR000843">
    <property type="entry name" value="HTH_LacI"/>
</dbReference>
<keyword evidence="3" id="KW-0804">Transcription</keyword>
<evidence type="ECO:0000256" key="1">
    <source>
        <dbReference type="ARBA" id="ARBA00023015"/>
    </source>
</evidence>
<dbReference type="PRINTS" id="PR00036">
    <property type="entry name" value="HTHLACI"/>
</dbReference>
<dbReference type="InterPro" id="IPR010982">
    <property type="entry name" value="Lambda_DNA-bd_dom_sf"/>
</dbReference>
<dbReference type="Pfam" id="PF13377">
    <property type="entry name" value="Peripla_BP_3"/>
    <property type="match status" value="1"/>
</dbReference>
<keyword evidence="1" id="KW-0805">Transcription regulation</keyword>
<accession>A0ABX0ZTQ4</accession>
<organism evidence="6 7">
    <name type="scientific">Actinacidiphila epipremni</name>
    <dbReference type="NCBI Taxonomy" id="2053013"/>
    <lineage>
        <taxon>Bacteria</taxon>
        <taxon>Bacillati</taxon>
        <taxon>Actinomycetota</taxon>
        <taxon>Actinomycetes</taxon>
        <taxon>Kitasatosporales</taxon>
        <taxon>Streptomycetaceae</taxon>
        <taxon>Actinacidiphila</taxon>
    </lineage>
</organism>
<dbReference type="Gene3D" id="1.10.260.40">
    <property type="entry name" value="lambda repressor-like DNA-binding domains"/>
    <property type="match status" value="1"/>
</dbReference>
<proteinExistence type="predicted"/>
<dbReference type="PROSITE" id="PS00356">
    <property type="entry name" value="HTH_LACI_1"/>
    <property type="match status" value="1"/>
</dbReference>
<name>A0ABX0ZTQ4_9ACTN</name>
<evidence type="ECO:0000313" key="6">
    <source>
        <dbReference type="EMBL" id="NJP47389.1"/>
    </source>
</evidence>
<dbReference type="Gene3D" id="3.40.50.2300">
    <property type="match status" value="2"/>
</dbReference>
<evidence type="ECO:0000259" key="5">
    <source>
        <dbReference type="PROSITE" id="PS50932"/>
    </source>
</evidence>
<feature type="region of interest" description="Disordered" evidence="4">
    <location>
        <begin position="342"/>
        <end position="379"/>
    </location>
</feature>
<dbReference type="EMBL" id="JAATEJ010000029">
    <property type="protein sequence ID" value="NJP47389.1"/>
    <property type="molecule type" value="Genomic_DNA"/>
</dbReference>
<evidence type="ECO:0000256" key="3">
    <source>
        <dbReference type="ARBA" id="ARBA00023163"/>
    </source>
</evidence>
<dbReference type="CDD" id="cd01392">
    <property type="entry name" value="HTH_LacI"/>
    <property type="match status" value="1"/>
</dbReference>
<dbReference type="SUPFAM" id="SSF47413">
    <property type="entry name" value="lambda repressor-like DNA-binding domains"/>
    <property type="match status" value="1"/>
</dbReference>
<evidence type="ECO:0000256" key="4">
    <source>
        <dbReference type="SAM" id="MobiDB-lite"/>
    </source>
</evidence>
<dbReference type="RefSeq" id="WP_167986229.1">
    <property type="nucleotide sequence ID" value="NZ_JAATEJ010000029.1"/>
</dbReference>
<dbReference type="PROSITE" id="PS50932">
    <property type="entry name" value="HTH_LACI_2"/>
    <property type="match status" value="1"/>
</dbReference>
<dbReference type="PANTHER" id="PTHR30146">
    <property type="entry name" value="LACI-RELATED TRANSCRIPTIONAL REPRESSOR"/>
    <property type="match status" value="1"/>
</dbReference>
<dbReference type="Proteomes" id="UP000734511">
    <property type="component" value="Unassembled WGS sequence"/>
</dbReference>
<evidence type="ECO:0000313" key="7">
    <source>
        <dbReference type="Proteomes" id="UP000734511"/>
    </source>
</evidence>
<dbReference type="InterPro" id="IPR028082">
    <property type="entry name" value="Peripla_BP_I"/>
</dbReference>
<dbReference type="InterPro" id="IPR046335">
    <property type="entry name" value="LacI/GalR-like_sensor"/>
</dbReference>
<feature type="domain" description="HTH lacI-type" evidence="5">
    <location>
        <begin position="20"/>
        <end position="74"/>
    </location>
</feature>
<reference evidence="6 7" key="1">
    <citation type="submission" date="2020-03" db="EMBL/GenBank/DDBJ databases">
        <title>WGS of actinomycetes isolated from Thailand.</title>
        <authorList>
            <person name="Thawai C."/>
        </authorList>
    </citation>
    <scope>NUCLEOTIDE SEQUENCE [LARGE SCALE GENOMIC DNA]</scope>
    <source>
        <strain evidence="6 7">PRB2-1</strain>
    </source>
</reference>
<feature type="compositionally biased region" description="Polar residues" evidence="4">
    <location>
        <begin position="342"/>
        <end position="355"/>
    </location>
</feature>
<keyword evidence="2" id="KW-0238">DNA-binding</keyword>
<evidence type="ECO:0000256" key="2">
    <source>
        <dbReference type="ARBA" id="ARBA00023125"/>
    </source>
</evidence>
<dbReference type="SMART" id="SM00354">
    <property type="entry name" value="HTH_LACI"/>
    <property type="match status" value="1"/>
</dbReference>
<gene>
    <name evidence="6" type="ORF">HCN08_28880</name>
</gene>
<protein>
    <submittedName>
        <fullName evidence="6">LacI family transcriptional regulator</fullName>
    </submittedName>
</protein>
<keyword evidence="7" id="KW-1185">Reference proteome</keyword>
<dbReference type="Pfam" id="PF00356">
    <property type="entry name" value="LacI"/>
    <property type="match status" value="1"/>
</dbReference>
<comment type="caution">
    <text evidence="6">The sequence shown here is derived from an EMBL/GenBank/DDBJ whole genome shotgun (WGS) entry which is preliminary data.</text>
</comment>
<dbReference type="PANTHER" id="PTHR30146:SF153">
    <property type="entry name" value="LACTOSE OPERON REPRESSOR"/>
    <property type="match status" value="1"/>
</dbReference>
<dbReference type="CDD" id="cd06296">
    <property type="entry name" value="PBP1_CatR-like"/>
    <property type="match status" value="1"/>
</dbReference>
<dbReference type="SUPFAM" id="SSF53822">
    <property type="entry name" value="Periplasmic binding protein-like I"/>
    <property type="match status" value="1"/>
</dbReference>
<sequence>MLGSPLRQEAPVAEDSAGRVTIADIAREAGVSLPTVSRVLNGRSDVAAATRRRVEDLLAEHGYRRRAAGNAHRANLVDLVFNDLDSPWAVEILRGVEKVVHAAGVGAVVSAVHHHAASMQQWLVGVRSRNSDGAILVTSQPAPQLDAELRRIGMPLVVIDPAGVPTFDIPTIGATNWAGGRSAVLHLLGLGHRRIGMITGPPDLLCSRARLDGYRAALESAGVEVDDALIREGDFSHESGFALGTELLTTGRPPTAVFASSDQMALGVYEAARQCGLRVPDDLSVVGFDDLPQARWSPPPLTTVRQPLAEMGAAAAGMLLQLVQGRTPDVLRVELSTSLVVRDSSTAPPQASSGLGSDRGARPGGSGSAVGRNRPTNSV</sequence>